<reference evidence="1" key="1">
    <citation type="submission" date="2019-10" db="EMBL/GenBank/DDBJ databases">
        <authorList>
            <consortium name="DOE Joint Genome Institute"/>
            <person name="Kuo A."/>
            <person name="Miyauchi S."/>
            <person name="Kiss E."/>
            <person name="Drula E."/>
            <person name="Kohler A."/>
            <person name="Sanchez-Garcia M."/>
            <person name="Andreopoulos B."/>
            <person name="Barry K.W."/>
            <person name="Bonito G."/>
            <person name="Buee M."/>
            <person name="Carver A."/>
            <person name="Chen C."/>
            <person name="Cichocki N."/>
            <person name="Clum A."/>
            <person name="Culley D."/>
            <person name="Crous P.W."/>
            <person name="Fauchery L."/>
            <person name="Girlanda M."/>
            <person name="Hayes R."/>
            <person name="Keri Z."/>
            <person name="Labutti K."/>
            <person name="Lipzen A."/>
            <person name="Lombard V."/>
            <person name="Magnuson J."/>
            <person name="Maillard F."/>
            <person name="Morin E."/>
            <person name="Murat C."/>
            <person name="Nolan M."/>
            <person name="Ohm R."/>
            <person name="Pangilinan J."/>
            <person name="Pereira M."/>
            <person name="Perotto S."/>
            <person name="Peter M."/>
            <person name="Riley R."/>
            <person name="Sitrit Y."/>
            <person name="Stielow B."/>
            <person name="Szollosi G."/>
            <person name="Zifcakova L."/>
            <person name="Stursova M."/>
            <person name="Spatafora J.W."/>
            <person name="Tedersoo L."/>
            <person name="Vaario L.-M."/>
            <person name="Yamada A."/>
            <person name="Yan M."/>
            <person name="Wang P."/>
            <person name="Xu J."/>
            <person name="Bruns T."/>
            <person name="Baldrian P."/>
            <person name="Vilgalys R."/>
            <person name="Henrissat B."/>
            <person name="Grigoriev I.V."/>
            <person name="Hibbett D."/>
            <person name="Nagy L.G."/>
            <person name="Martin F.M."/>
        </authorList>
    </citation>
    <scope>NUCLEOTIDE SEQUENCE</scope>
    <source>
        <strain evidence="1">P2</strain>
    </source>
</reference>
<evidence type="ECO:0000313" key="2">
    <source>
        <dbReference type="Proteomes" id="UP000886501"/>
    </source>
</evidence>
<evidence type="ECO:0000313" key="1">
    <source>
        <dbReference type="EMBL" id="KAF9653504.1"/>
    </source>
</evidence>
<keyword evidence="2" id="KW-1185">Reference proteome</keyword>
<organism evidence="1 2">
    <name type="scientific">Thelephora ganbajun</name>
    <name type="common">Ganba fungus</name>
    <dbReference type="NCBI Taxonomy" id="370292"/>
    <lineage>
        <taxon>Eukaryota</taxon>
        <taxon>Fungi</taxon>
        <taxon>Dikarya</taxon>
        <taxon>Basidiomycota</taxon>
        <taxon>Agaricomycotina</taxon>
        <taxon>Agaricomycetes</taxon>
        <taxon>Thelephorales</taxon>
        <taxon>Thelephoraceae</taxon>
        <taxon>Thelephora</taxon>
    </lineage>
</organism>
<reference evidence="1" key="2">
    <citation type="journal article" date="2020" name="Nat. Commun.">
        <title>Large-scale genome sequencing of mycorrhizal fungi provides insights into the early evolution of symbiotic traits.</title>
        <authorList>
            <person name="Miyauchi S."/>
            <person name="Kiss E."/>
            <person name="Kuo A."/>
            <person name="Drula E."/>
            <person name="Kohler A."/>
            <person name="Sanchez-Garcia M."/>
            <person name="Morin E."/>
            <person name="Andreopoulos B."/>
            <person name="Barry K.W."/>
            <person name="Bonito G."/>
            <person name="Buee M."/>
            <person name="Carver A."/>
            <person name="Chen C."/>
            <person name="Cichocki N."/>
            <person name="Clum A."/>
            <person name="Culley D."/>
            <person name="Crous P.W."/>
            <person name="Fauchery L."/>
            <person name="Girlanda M."/>
            <person name="Hayes R.D."/>
            <person name="Keri Z."/>
            <person name="LaButti K."/>
            <person name="Lipzen A."/>
            <person name="Lombard V."/>
            <person name="Magnuson J."/>
            <person name="Maillard F."/>
            <person name="Murat C."/>
            <person name="Nolan M."/>
            <person name="Ohm R.A."/>
            <person name="Pangilinan J."/>
            <person name="Pereira M.F."/>
            <person name="Perotto S."/>
            <person name="Peter M."/>
            <person name="Pfister S."/>
            <person name="Riley R."/>
            <person name="Sitrit Y."/>
            <person name="Stielow J.B."/>
            <person name="Szollosi G."/>
            <person name="Zifcakova L."/>
            <person name="Stursova M."/>
            <person name="Spatafora J.W."/>
            <person name="Tedersoo L."/>
            <person name="Vaario L.M."/>
            <person name="Yamada A."/>
            <person name="Yan M."/>
            <person name="Wang P."/>
            <person name="Xu J."/>
            <person name="Bruns T."/>
            <person name="Baldrian P."/>
            <person name="Vilgalys R."/>
            <person name="Dunand C."/>
            <person name="Henrissat B."/>
            <person name="Grigoriev I.V."/>
            <person name="Hibbett D."/>
            <person name="Nagy L.G."/>
            <person name="Martin F.M."/>
        </authorList>
    </citation>
    <scope>NUCLEOTIDE SEQUENCE</scope>
    <source>
        <strain evidence="1">P2</strain>
    </source>
</reference>
<comment type="caution">
    <text evidence="1">The sequence shown here is derived from an EMBL/GenBank/DDBJ whole genome shotgun (WGS) entry which is preliminary data.</text>
</comment>
<gene>
    <name evidence="1" type="ORF">BDM02DRAFT_3182522</name>
</gene>
<protein>
    <submittedName>
        <fullName evidence="1">Uncharacterized protein</fullName>
    </submittedName>
</protein>
<accession>A0ACB6ZVD6</accession>
<dbReference type="EMBL" id="MU117963">
    <property type="protein sequence ID" value="KAF9653504.1"/>
    <property type="molecule type" value="Genomic_DNA"/>
</dbReference>
<sequence length="63" mass="7378">MPAVVSNATRIWEVNIHWDLYAQCGIWDPKGKGVDIWECVRAHHSTLATQPPNITYWRYVARR</sequence>
<proteinExistence type="predicted"/>
<name>A0ACB6ZVD6_THEGA</name>
<dbReference type="Proteomes" id="UP000886501">
    <property type="component" value="Unassembled WGS sequence"/>
</dbReference>